<evidence type="ECO:0000313" key="3">
    <source>
        <dbReference type="Proteomes" id="UP000765509"/>
    </source>
</evidence>
<keyword evidence="3" id="KW-1185">Reference proteome</keyword>
<comment type="caution">
    <text evidence="2">The sequence shown here is derived from an EMBL/GenBank/DDBJ whole genome shotgun (WGS) entry which is preliminary data.</text>
</comment>
<protein>
    <recommendedName>
        <fullName evidence="4">Secreted protein</fullName>
    </recommendedName>
</protein>
<accession>A0A9Q3IX62</accession>
<dbReference type="Proteomes" id="UP000765509">
    <property type="component" value="Unassembled WGS sequence"/>
</dbReference>
<sequence>MFGFFRLIVKVFHIFVALSKLKVSTIAKHAQLLRKQRELRVRSMVLRSEHPATAFGYFQRERSNHRLCRNQCQLATSFQRQEFIRVSRDLTGSINHETLHND</sequence>
<evidence type="ECO:0000313" key="2">
    <source>
        <dbReference type="EMBL" id="MBW0551529.1"/>
    </source>
</evidence>
<name>A0A9Q3IX62_9BASI</name>
<organism evidence="2 3">
    <name type="scientific">Austropuccinia psidii MF-1</name>
    <dbReference type="NCBI Taxonomy" id="1389203"/>
    <lineage>
        <taxon>Eukaryota</taxon>
        <taxon>Fungi</taxon>
        <taxon>Dikarya</taxon>
        <taxon>Basidiomycota</taxon>
        <taxon>Pucciniomycotina</taxon>
        <taxon>Pucciniomycetes</taxon>
        <taxon>Pucciniales</taxon>
        <taxon>Sphaerophragmiaceae</taxon>
        <taxon>Austropuccinia</taxon>
    </lineage>
</organism>
<feature type="signal peptide" evidence="1">
    <location>
        <begin position="1"/>
        <end position="19"/>
    </location>
</feature>
<dbReference type="EMBL" id="AVOT02057425">
    <property type="protein sequence ID" value="MBW0551529.1"/>
    <property type="molecule type" value="Genomic_DNA"/>
</dbReference>
<feature type="chain" id="PRO_5040344937" description="Secreted protein" evidence="1">
    <location>
        <begin position="20"/>
        <end position="102"/>
    </location>
</feature>
<dbReference type="AlphaFoldDB" id="A0A9Q3IX62"/>
<gene>
    <name evidence="2" type="ORF">O181_091244</name>
</gene>
<keyword evidence="1" id="KW-0732">Signal</keyword>
<evidence type="ECO:0000256" key="1">
    <source>
        <dbReference type="SAM" id="SignalP"/>
    </source>
</evidence>
<evidence type="ECO:0008006" key="4">
    <source>
        <dbReference type="Google" id="ProtNLM"/>
    </source>
</evidence>
<proteinExistence type="predicted"/>
<reference evidence="2" key="1">
    <citation type="submission" date="2021-03" db="EMBL/GenBank/DDBJ databases">
        <title>Draft genome sequence of rust myrtle Austropuccinia psidii MF-1, a brazilian biotype.</title>
        <authorList>
            <person name="Quecine M.C."/>
            <person name="Pachon D.M.R."/>
            <person name="Bonatelli M.L."/>
            <person name="Correr F.H."/>
            <person name="Franceschini L.M."/>
            <person name="Leite T.F."/>
            <person name="Margarido G.R.A."/>
            <person name="Almeida C.A."/>
            <person name="Ferrarezi J.A."/>
            <person name="Labate C.A."/>
        </authorList>
    </citation>
    <scope>NUCLEOTIDE SEQUENCE</scope>
    <source>
        <strain evidence="2">MF-1</strain>
    </source>
</reference>